<dbReference type="SUPFAM" id="SSF53474">
    <property type="entry name" value="alpha/beta-Hydrolases"/>
    <property type="match status" value="1"/>
</dbReference>
<dbReference type="PRINTS" id="PR00412">
    <property type="entry name" value="EPOXHYDRLASE"/>
</dbReference>
<dbReference type="InterPro" id="IPR000073">
    <property type="entry name" value="AB_hydrolase_1"/>
</dbReference>
<proteinExistence type="inferred from homology"/>
<keyword evidence="1 4" id="KW-0378">Hydrolase</keyword>
<evidence type="ECO:0000259" key="3">
    <source>
        <dbReference type="Pfam" id="PF00561"/>
    </source>
</evidence>
<accession>A0A1Y2ITX8</accession>
<dbReference type="GO" id="GO:0016787">
    <property type="term" value="F:hydrolase activity"/>
    <property type="evidence" value="ECO:0007669"/>
    <property type="project" value="UniProtKB-KW"/>
</dbReference>
<dbReference type="PANTHER" id="PTHR43329">
    <property type="entry name" value="EPOXIDE HYDROLASE"/>
    <property type="match status" value="1"/>
</dbReference>
<dbReference type="Proteomes" id="UP000193067">
    <property type="component" value="Unassembled WGS sequence"/>
</dbReference>
<evidence type="ECO:0000313" key="4">
    <source>
        <dbReference type="EMBL" id="OSD04590.1"/>
    </source>
</evidence>
<dbReference type="Pfam" id="PF00561">
    <property type="entry name" value="Abhydrolase_1"/>
    <property type="match status" value="1"/>
</dbReference>
<sequence>MDPANPASFNHRTELLSTGRRYHFVDQLPANYDPATTKTLVCIHGFPDLWYGWRYQIKPWVELGYRVVVPDMLGYGGTDKPEDEAEYTPRKICNDIAALMDLLQLQKAVIIGHDWGCFMVSRFALWHPNRLLSLIMMSVPFVPPSKTYASLEQMVERVPNWGYHLFFNDKRSSAEIESRLPKFLKLIFRDKRKSDIRLENWTLKGGLPRVLRSEDIQLEGTGLLNQQEFDYYLSQFDRSMHAPLNYYRTTLHRFKEEQDESILQAPRPDLPVLLIIGKNDPTSNQAALDITRRLIPHVQIELLEGAGHWLMVERKEYVTEIVPQFVRNAAAKDVQTKL</sequence>
<protein>
    <submittedName>
        <fullName evidence="4">Alpha/beta-hydrolase</fullName>
    </submittedName>
</protein>
<evidence type="ECO:0000256" key="2">
    <source>
        <dbReference type="ARBA" id="ARBA00038334"/>
    </source>
</evidence>
<dbReference type="AlphaFoldDB" id="A0A1Y2ITX8"/>
<keyword evidence="5" id="KW-1185">Reference proteome</keyword>
<dbReference type="OrthoDB" id="284184at2759"/>
<name>A0A1Y2ITX8_TRAC3</name>
<dbReference type="InterPro" id="IPR000639">
    <property type="entry name" value="Epox_hydrolase-like"/>
</dbReference>
<evidence type="ECO:0000256" key="1">
    <source>
        <dbReference type="ARBA" id="ARBA00022801"/>
    </source>
</evidence>
<feature type="domain" description="AB hydrolase-1" evidence="3">
    <location>
        <begin position="39"/>
        <end position="313"/>
    </location>
</feature>
<organism evidence="4 5">
    <name type="scientific">Trametes coccinea (strain BRFM310)</name>
    <name type="common">Pycnoporus coccineus</name>
    <dbReference type="NCBI Taxonomy" id="1353009"/>
    <lineage>
        <taxon>Eukaryota</taxon>
        <taxon>Fungi</taxon>
        <taxon>Dikarya</taxon>
        <taxon>Basidiomycota</taxon>
        <taxon>Agaricomycotina</taxon>
        <taxon>Agaricomycetes</taxon>
        <taxon>Polyporales</taxon>
        <taxon>Polyporaceae</taxon>
        <taxon>Trametes</taxon>
    </lineage>
</organism>
<dbReference type="STRING" id="1353009.A0A1Y2ITX8"/>
<dbReference type="InterPro" id="IPR029058">
    <property type="entry name" value="AB_hydrolase_fold"/>
</dbReference>
<gene>
    <name evidence="4" type="ORF">PYCCODRAFT_1433457</name>
</gene>
<dbReference type="EMBL" id="KZ084096">
    <property type="protein sequence ID" value="OSD04590.1"/>
    <property type="molecule type" value="Genomic_DNA"/>
</dbReference>
<dbReference type="Gene3D" id="3.40.50.1820">
    <property type="entry name" value="alpha/beta hydrolase"/>
    <property type="match status" value="1"/>
</dbReference>
<comment type="similarity">
    <text evidence="2">Belongs to the AB hydrolase superfamily. Epoxide hydrolase family.</text>
</comment>
<dbReference type="PRINTS" id="PR00111">
    <property type="entry name" value="ABHYDROLASE"/>
</dbReference>
<reference evidence="4 5" key="1">
    <citation type="journal article" date="2015" name="Biotechnol. Biofuels">
        <title>Enhanced degradation of softwood versus hardwood by the white-rot fungus Pycnoporus coccineus.</title>
        <authorList>
            <person name="Couturier M."/>
            <person name="Navarro D."/>
            <person name="Chevret D."/>
            <person name="Henrissat B."/>
            <person name="Piumi F."/>
            <person name="Ruiz-Duenas F.J."/>
            <person name="Martinez A.T."/>
            <person name="Grigoriev I.V."/>
            <person name="Riley R."/>
            <person name="Lipzen A."/>
            <person name="Berrin J.G."/>
            <person name="Master E.R."/>
            <person name="Rosso M.N."/>
        </authorList>
    </citation>
    <scope>NUCLEOTIDE SEQUENCE [LARGE SCALE GENOMIC DNA]</scope>
    <source>
        <strain evidence="4 5">BRFM310</strain>
    </source>
</reference>
<evidence type="ECO:0000313" key="5">
    <source>
        <dbReference type="Proteomes" id="UP000193067"/>
    </source>
</evidence>